<evidence type="ECO:0000256" key="2">
    <source>
        <dbReference type="ARBA" id="ARBA00022598"/>
    </source>
</evidence>
<evidence type="ECO:0000313" key="7">
    <source>
        <dbReference type="EMBL" id="NGN70035.1"/>
    </source>
</evidence>
<name>A0A6G4UCS2_9ACTN</name>
<comment type="caution">
    <text evidence="7">The sequence shown here is derived from an EMBL/GenBank/DDBJ whole genome shotgun (WGS) entry which is preliminary data.</text>
</comment>
<evidence type="ECO:0000313" key="8">
    <source>
        <dbReference type="Proteomes" id="UP000481583"/>
    </source>
</evidence>
<organism evidence="7 8">
    <name type="scientific">Streptomyces coryli</name>
    <dbReference type="NCBI Taxonomy" id="1128680"/>
    <lineage>
        <taxon>Bacteria</taxon>
        <taxon>Bacillati</taxon>
        <taxon>Actinomycetota</taxon>
        <taxon>Actinomycetes</taxon>
        <taxon>Kitasatosporales</taxon>
        <taxon>Streptomycetaceae</taxon>
        <taxon>Streptomyces</taxon>
    </lineage>
</organism>
<dbReference type="Pfam" id="PF23024">
    <property type="entry name" value="AMP-dom_DIP2-like"/>
    <property type="match status" value="1"/>
</dbReference>
<dbReference type="InterPro" id="IPR025110">
    <property type="entry name" value="AMP-bd_C"/>
</dbReference>
<feature type="domain" description="AMP-binding enzyme C-terminal" evidence="6">
    <location>
        <begin position="465"/>
        <end position="574"/>
    </location>
</feature>
<evidence type="ECO:0000256" key="3">
    <source>
        <dbReference type="ARBA" id="ARBA00022832"/>
    </source>
</evidence>
<dbReference type="GO" id="GO:0070566">
    <property type="term" value="F:adenylyltransferase activity"/>
    <property type="evidence" value="ECO:0007669"/>
    <property type="project" value="TreeGrafter"/>
</dbReference>
<keyword evidence="3" id="KW-0276">Fatty acid metabolism</keyword>
<dbReference type="Gene3D" id="3.30.300.30">
    <property type="match status" value="1"/>
</dbReference>
<dbReference type="GO" id="GO:0006633">
    <property type="term" value="P:fatty acid biosynthetic process"/>
    <property type="evidence" value="ECO:0007669"/>
    <property type="project" value="TreeGrafter"/>
</dbReference>
<keyword evidence="8" id="KW-1185">Reference proteome</keyword>
<accession>A0A6G4UCS2</accession>
<reference evidence="7 8" key="1">
    <citation type="submission" date="2020-02" db="EMBL/GenBank/DDBJ databases">
        <title>Whole-genome analyses of novel actinobacteria.</title>
        <authorList>
            <person name="Sahin N."/>
        </authorList>
    </citation>
    <scope>NUCLEOTIDE SEQUENCE [LARGE SCALE GENOMIC DNA]</scope>
    <source>
        <strain evidence="7 8">A7024</strain>
    </source>
</reference>
<evidence type="ECO:0000256" key="4">
    <source>
        <dbReference type="ARBA" id="ARBA00023098"/>
    </source>
</evidence>
<keyword evidence="4" id="KW-0443">Lipid metabolism</keyword>
<dbReference type="SUPFAM" id="SSF56801">
    <property type="entry name" value="Acetyl-CoA synthetase-like"/>
    <property type="match status" value="1"/>
</dbReference>
<gene>
    <name evidence="7" type="ORF">G5C51_39875</name>
</gene>
<dbReference type="PANTHER" id="PTHR22754">
    <property type="entry name" value="DISCO-INTERACTING PROTEIN 2 DIP2 -RELATED"/>
    <property type="match status" value="1"/>
</dbReference>
<protein>
    <submittedName>
        <fullName evidence="7">Fatty acyl-AMP ligase</fullName>
    </submittedName>
</protein>
<dbReference type="InterPro" id="IPR042099">
    <property type="entry name" value="ANL_N_sf"/>
</dbReference>
<dbReference type="CDD" id="cd05931">
    <property type="entry name" value="FAAL"/>
    <property type="match status" value="1"/>
</dbReference>
<dbReference type="AlphaFoldDB" id="A0A6G4UCS2"/>
<proteinExistence type="inferred from homology"/>
<dbReference type="PANTHER" id="PTHR22754:SF32">
    <property type="entry name" value="DISCO-INTERACTING PROTEIN 2"/>
    <property type="match status" value="1"/>
</dbReference>
<dbReference type="Gene3D" id="3.40.50.12780">
    <property type="entry name" value="N-terminal domain of ligase-like"/>
    <property type="match status" value="1"/>
</dbReference>
<evidence type="ECO:0000256" key="1">
    <source>
        <dbReference type="ARBA" id="ARBA00006432"/>
    </source>
</evidence>
<keyword evidence="2 7" id="KW-0436">Ligase</keyword>
<dbReference type="GO" id="GO:0005886">
    <property type="term" value="C:plasma membrane"/>
    <property type="evidence" value="ECO:0007669"/>
    <property type="project" value="TreeGrafter"/>
</dbReference>
<feature type="domain" description="AMP-dependent synthetase/ligase" evidence="5">
    <location>
        <begin position="37"/>
        <end position="421"/>
    </location>
</feature>
<dbReference type="InterPro" id="IPR045851">
    <property type="entry name" value="AMP-bd_C_sf"/>
</dbReference>
<evidence type="ECO:0000259" key="5">
    <source>
        <dbReference type="Pfam" id="PF00501"/>
    </source>
</evidence>
<dbReference type="InterPro" id="IPR000873">
    <property type="entry name" value="AMP-dep_synth/lig_dom"/>
</dbReference>
<sequence>MRDSHPRPAPAYRPLTESLAQWSDERGHLRAFTFVEFPDATSPGLYRTLSWQRLYRKAQAVADVLAETARPGDRAALLLPQGLDYVAAFLGCLYARVIAVPLFTPDLPGHAGRLAAVLDDCEPACLITDAATEGQVRDFVTGHRGAAAPLVIVDKVRDNARPLAPAGTPDADDIAYLQYTSGSTRIPAGVMISHGNVVANAHQAMAAFDGHPDRNTTVGWLPFFHDMGLVLSIATPLAGAVPSVFMDPVAFLEQPLRWLWLLGAYRGTVSAAPNFAFDYCATRIDPEQTEGLRLDRVTGLINGSEPVRTATIERFADAFADAGLRPEAHCPSYGLAEATVLVSSHTYREEPRSVAVDRAALGDGRLVIAPDGGDEAAELVACGEPVLQDVCIADPETGAALPDGAVGEIRVRGANIGHGYWKRTTQSAETFAGRIPGDAGEPWLRTGDLGALHDGQLLVTGRLKDLIIVDGRNHYPHDIEETVQSAVPVVRPDRLAAFAEPETGRLVVVAEHRRGAEPTPGERSDAERLARTRISAEHGIRLYRLHLVEPGAVPRTSSGKISRSACLTRYLEGGYAVPAADPVAVEGSGR</sequence>
<dbReference type="FunFam" id="3.40.50.12780:FF:000013">
    <property type="entry name" value="Long-chain-fatty-acid--AMP ligase FadD32"/>
    <property type="match status" value="1"/>
</dbReference>
<dbReference type="Pfam" id="PF00501">
    <property type="entry name" value="AMP-binding"/>
    <property type="match status" value="1"/>
</dbReference>
<dbReference type="GO" id="GO:0071766">
    <property type="term" value="P:Actinobacterium-type cell wall biogenesis"/>
    <property type="evidence" value="ECO:0007669"/>
    <property type="project" value="UniProtKB-ARBA"/>
</dbReference>
<dbReference type="EMBL" id="JAAKZV010000390">
    <property type="protein sequence ID" value="NGN70035.1"/>
    <property type="molecule type" value="Genomic_DNA"/>
</dbReference>
<dbReference type="InterPro" id="IPR040097">
    <property type="entry name" value="FAAL/FAAC"/>
</dbReference>
<dbReference type="GO" id="GO:0016874">
    <property type="term" value="F:ligase activity"/>
    <property type="evidence" value="ECO:0007669"/>
    <property type="project" value="UniProtKB-KW"/>
</dbReference>
<comment type="similarity">
    <text evidence="1">Belongs to the ATP-dependent AMP-binding enzyme family.</text>
</comment>
<dbReference type="RefSeq" id="WP_165245497.1">
    <property type="nucleotide sequence ID" value="NZ_JAAKZV010000390.1"/>
</dbReference>
<evidence type="ECO:0000259" key="6">
    <source>
        <dbReference type="Pfam" id="PF23024"/>
    </source>
</evidence>
<dbReference type="Proteomes" id="UP000481583">
    <property type="component" value="Unassembled WGS sequence"/>
</dbReference>